<name>A0A2R7YBX8_9ARCH</name>
<evidence type="ECO:0008006" key="3">
    <source>
        <dbReference type="Google" id="ProtNLM"/>
    </source>
</evidence>
<organism evidence="1 2">
    <name type="scientific">Candidatus Terraquivivens tikiterensis</name>
    <dbReference type="NCBI Taxonomy" id="1980982"/>
    <lineage>
        <taxon>Archaea</taxon>
        <taxon>Nitrososphaerota</taxon>
        <taxon>Candidatus Wolframiiraptoraceae</taxon>
        <taxon>Candidatus Terraquivivens</taxon>
    </lineage>
</organism>
<dbReference type="Proteomes" id="UP000244066">
    <property type="component" value="Unassembled WGS sequence"/>
</dbReference>
<comment type="caution">
    <text evidence="1">The sequence shown here is derived from an EMBL/GenBank/DDBJ whole genome shotgun (WGS) entry which is preliminary data.</text>
</comment>
<dbReference type="EMBL" id="NDWU01000001">
    <property type="protein sequence ID" value="PUA34402.1"/>
    <property type="molecule type" value="Genomic_DNA"/>
</dbReference>
<protein>
    <recommendedName>
        <fullName evidence="3">KH domain-containing protein</fullName>
    </recommendedName>
</protein>
<evidence type="ECO:0000313" key="1">
    <source>
        <dbReference type="EMBL" id="PUA34402.1"/>
    </source>
</evidence>
<reference evidence="1 2" key="1">
    <citation type="submission" date="2017-04" db="EMBL/GenBank/DDBJ databases">
        <title>Draft Aigarchaeota genome from a New Zealand hot spring.</title>
        <authorList>
            <person name="Reysenbach A.-L."/>
            <person name="Donaho J.A."/>
            <person name="Gerhart J."/>
            <person name="Kelley J.F."/>
            <person name="Kouba K."/>
            <person name="Podar M."/>
            <person name="Stott M."/>
        </authorList>
    </citation>
    <scope>NUCLEOTIDE SEQUENCE [LARGE SCALE GENOMIC DNA]</scope>
    <source>
        <strain evidence="1">NZ13_MG1</strain>
    </source>
</reference>
<gene>
    <name evidence="1" type="ORF">B9J98_00745</name>
</gene>
<evidence type="ECO:0000313" key="2">
    <source>
        <dbReference type="Proteomes" id="UP000244066"/>
    </source>
</evidence>
<accession>A0A2R7YBX8</accession>
<dbReference type="AlphaFoldDB" id="A0A2R7YBX8"/>
<sequence>MVVCRMEIPVCAFDLKTGIFCERCEEKIRRGEVSELDIRVMRSLLELEKTFHQLQSMCYVKSVDTKDAIAVVLRNGNLGAVSQQSLALLRRKLSDSLGKNVRLVEDSSDIGRFLEPLVAPARIVAINKIWLPDNSMEIRIILDEDRGLKLSVESIQEIVRVTKNVNLKVDFARRSRKRVLPVKEKVVKEVEAPEDRDKRGSKNHVVSL</sequence>
<proteinExistence type="predicted"/>